<accession>A0A0N1ITW0</accession>
<protein>
    <submittedName>
        <fullName evidence="1">Uncharacterized protein</fullName>
    </submittedName>
</protein>
<evidence type="ECO:0000313" key="2">
    <source>
        <dbReference type="Proteomes" id="UP000053105"/>
    </source>
</evidence>
<sequence length="285" mass="33359">MLCYIGNYIVYTVLCRNSGRHETLRRLPRLAAEAYCFHKFIIISKTKVLYLQQPSKFDDTTEKGKIVGETLVFDTVMDPQDPQEYSKYYYIVTRIDTFLETLDLFKYRKLLARDVPYCVSSDQTFFSRLLQRKNTFGALAGFRIVESEKIQWEKQNVSALFSDQKIVLILKSWKQIFAVLLRKVVDNLGARILLGFIKLKLSVTYCIKRYYVNYDIMANQNFSFNLDFIKNLRTAVTNPPIADLNTSNPKCMKNLLFHVNHPVSYPIVKQHISRLKFVMLQPTKI</sequence>
<gene>
    <name evidence="1" type="ORF">WN51_10218</name>
</gene>
<dbReference type="EMBL" id="KQ435735">
    <property type="protein sequence ID" value="KOX77128.1"/>
    <property type="molecule type" value="Genomic_DNA"/>
</dbReference>
<organism evidence="1 2">
    <name type="scientific">Melipona quadrifasciata</name>
    <dbReference type="NCBI Taxonomy" id="166423"/>
    <lineage>
        <taxon>Eukaryota</taxon>
        <taxon>Metazoa</taxon>
        <taxon>Ecdysozoa</taxon>
        <taxon>Arthropoda</taxon>
        <taxon>Hexapoda</taxon>
        <taxon>Insecta</taxon>
        <taxon>Pterygota</taxon>
        <taxon>Neoptera</taxon>
        <taxon>Endopterygota</taxon>
        <taxon>Hymenoptera</taxon>
        <taxon>Apocrita</taxon>
        <taxon>Aculeata</taxon>
        <taxon>Apoidea</taxon>
        <taxon>Anthophila</taxon>
        <taxon>Apidae</taxon>
        <taxon>Melipona</taxon>
    </lineage>
</organism>
<evidence type="ECO:0000313" key="1">
    <source>
        <dbReference type="EMBL" id="KOX77128.1"/>
    </source>
</evidence>
<dbReference type="AlphaFoldDB" id="A0A0N1ITW0"/>
<proteinExistence type="predicted"/>
<name>A0A0N1ITW0_9HYME</name>
<dbReference type="Proteomes" id="UP000053105">
    <property type="component" value="Unassembled WGS sequence"/>
</dbReference>
<reference evidence="1 2" key="1">
    <citation type="submission" date="2015-07" db="EMBL/GenBank/DDBJ databases">
        <title>The genome of Melipona quadrifasciata.</title>
        <authorList>
            <person name="Pan H."/>
            <person name="Kapheim K."/>
        </authorList>
    </citation>
    <scope>NUCLEOTIDE SEQUENCE [LARGE SCALE GENOMIC DNA]</scope>
    <source>
        <strain evidence="1">0111107301</strain>
        <tissue evidence="1">Whole body</tissue>
    </source>
</reference>
<keyword evidence="2" id="KW-1185">Reference proteome</keyword>